<organism evidence="1 2">
    <name type="scientific">Apilactobacillus micheneri</name>
    <dbReference type="NCBI Taxonomy" id="1899430"/>
    <lineage>
        <taxon>Bacteria</taxon>
        <taxon>Bacillati</taxon>
        <taxon>Bacillota</taxon>
        <taxon>Bacilli</taxon>
        <taxon>Lactobacillales</taxon>
        <taxon>Lactobacillaceae</taxon>
        <taxon>Apilactobacillus</taxon>
    </lineage>
</organism>
<comment type="caution">
    <text evidence="1">The sequence shown here is derived from an EMBL/GenBank/DDBJ whole genome shotgun (WGS) entry which is preliminary data.</text>
</comment>
<gene>
    <name evidence="1" type="ORF">DY130_03055</name>
</gene>
<dbReference type="RefSeq" id="WP_140924162.1">
    <property type="nucleotide sequence ID" value="NZ_QUBF01000002.1"/>
</dbReference>
<dbReference type="Proteomes" id="UP000784700">
    <property type="component" value="Unassembled WGS sequence"/>
</dbReference>
<dbReference type="AlphaFoldDB" id="A0A9Q8INZ4"/>
<reference evidence="1" key="1">
    <citation type="submission" date="2018-08" db="EMBL/GenBank/DDBJ databases">
        <title>Comparative genomics of wild bee and flower associated Lactobacillus reveals potential adaptation to the bee host.</title>
        <authorList>
            <person name="Vuong H.Q."/>
            <person name="Mcfrederick Q.S."/>
        </authorList>
    </citation>
    <scope>NUCLEOTIDE SEQUENCE</scope>
    <source>
        <strain evidence="1">HV_63</strain>
    </source>
</reference>
<accession>A0A9Q8INZ4</accession>
<evidence type="ECO:0000313" key="1">
    <source>
        <dbReference type="EMBL" id="TPR45187.1"/>
    </source>
</evidence>
<protein>
    <submittedName>
        <fullName evidence="1">Uncharacterized protein</fullName>
    </submittedName>
</protein>
<dbReference type="EMBL" id="QUBG01000002">
    <property type="protein sequence ID" value="TPR45187.1"/>
    <property type="molecule type" value="Genomic_DNA"/>
</dbReference>
<sequence>MNENYSSNEEVINESKLDIKQNNIQQAINKLLPIYNEEEGFPVTTLLTKCYFLSEKLIDAKKIAYDNLNDFLHSLSDFKLLILVLVKNREFIKAREITEQIRKISKQWYKISIDIISKEEGLVLENEPAYLQNISNEFYHMSFNNNLYEQKETLLKGEKLPFNKFISYTKYLLLDPFVQETIKSELVDTLRKTNYQDIVKIKWIDNDVYSINMGELKPLSQLKTYNNIMSRVDADYANNDPILYLRVKAYFEYQSITLYPLNDQIINNVNDWYKLSIDLYLYGQNNNFNKKSNYYKLISLIINKFSEIS</sequence>
<proteinExistence type="predicted"/>
<name>A0A9Q8INZ4_9LACO</name>
<dbReference type="GeneID" id="58108159"/>
<evidence type="ECO:0000313" key="2">
    <source>
        <dbReference type="Proteomes" id="UP000784700"/>
    </source>
</evidence>